<comment type="caution">
    <text evidence="3">The sequence shown here is derived from an EMBL/GenBank/DDBJ whole genome shotgun (WGS) entry which is preliminary data.</text>
</comment>
<evidence type="ECO:0000313" key="4">
    <source>
        <dbReference type="Proteomes" id="UP001152747"/>
    </source>
</evidence>
<keyword evidence="2" id="KW-0732">Signal</keyword>
<dbReference type="AlphaFoldDB" id="A0A9P1IYQ7"/>
<keyword evidence="1" id="KW-0472">Membrane</keyword>
<keyword evidence="4" id="KW-1185">Reference proteome</keyword>
<keyword evidence="1" id="KW-1133">Transmembrane helix</keyword>
<evidence type="ECO:0000256" key="2">
    <source>
        <dbReference type="SAM" id="SignalP"/>
    </source>
</evidence>
<feature type="chain" id="PRO_5040485747" evidence="2">
    <location>
        <begin position="24"/>
        <end position="67"/>
    </location>
</feature>
<dbReference type="EMBL" id="CANHGI010000005">
    <property type="protein sequence ID" value="CAI5451858.1"/>
    <property type="molecule type" value="Genomic_DNA"/>
</dbReference>
<protein>
    <submittedName>
        <fullName evidence="3">Uncharacterized protein</fullName>
    </submittedName>
</protein>
<evidence type="ECO:0000313" key="3">
    <source>
        <dbReference type="EMBL" id="CAI5451858.1"/>
    </source>
</evidence>
<dbReference type="Proteomes" id="UP001152747">
    <property type="component" value="Unassembled WGS sequence"/>
</dbReference>
<reference evidence="3" key="1">
    <citation type="submission" date="2022-11" db="EMBL/GenBank/DDBJ databases">
        <authorList>
            <person name="Kikuchi T."/>
        </authorList>
    </citation>
    <scope>NUCLEOTIDE SEQUENCE</scope>
    <source>
        <strain evidence="3">PS1010</strain>
    </source>
</reference>
<feature type="signal peptide" evidence="2">
    <location>
        <begin position="1"/>
        <end position="23"/>
    </location>
</feature>
<organism evidence="3 4">
    <name type="scientific">Caenorhabditis angaria</name>
    <dbReference type="NCBI Taxonomy" id="860376"/>
    <lineage>
        <taxon>Eukaryota</taxon>
        <taxon>Metazoa</taxon>
        <taxon>Ecdysozoa</taxon>
        <taxon>Nematoda</taxon>
        <taxon>Chromadorea</taxon>
        <taxon>Rhabditida</taxon>
        <taxon>Rhabditina</taxon>
        <taxon>Rhabditomorpha</taxon>
        <taxon>Rhabditoidea</taxon>
        <taxon>Rhabditidae</taxon>
        <taxon>Peloderinae</taxon>
        <taxon>Caenorhabditis</taxon>
    </lineage>
</organism>
<name>A0A9P1IYQ7_9PELO</name>
<keyword evidence="1" id="KW-0812">Transmembrane</keyword>
<gene>
    <name evidence="3" type="ORF">CAMP_LOCUS14495</name>
</gene>
<sequence length="67" mass="7121">MSRNSGLILFLTILTLTIALTSADISRRNLGAKVTIPHNDVASKSGNTVTHVFAAIVVQIIAIFALM</sequence>
<proteinExistence type="predicted"/>
<evidence type="ECO:0000256" key="1">
    <source>
        <dbReference type="SAM" id="Phobius"/>
    </source>
</evidence>
<feature type="transmembrane region" description="Helical" evidence="1">
    <location>
        <begin position="47"/>
        <end position="66"/>
    </location>
</feature>
<accession>A0A9P1IYQ7</accession>